<proteinExistence type="predicted"/>
<comment type="caution">
    <text evidence="1">The sequence shown here is derived from an EMBL/GenBank/DDBJ whole genome shotgun (WGS) entry which is preliminary data.</text>
</comment>
<accession>A0A4S4L533</accession>
<sequence>MPLLLDRDDDPRPVHLHSNVNFTQFRTSLPHDYIDFPFVPHSLDDPYIETDIFSGPVEPHPDAGVEDSNGIVLLPDGAQAAKLWFEKGDQHKNKVASSSKHKVDAPTPSTSVALAPSFIHGNETVAPLPVTNPEPSELPSHYPPLSPSTSAVLALNSIHSDETIAPLLVIDPEPSELPSQYPPPSPSTSAVPALNSVHGNGTVTSPFSIGQSPLSPLSPVPLMMDSFSPPSLDSFYLPPAKGKASLPPISIKLKCSSAYPEDLDVDFCI</sequence>
<reference evidence="1 2" key="1">
    <citation type="submission" date="2019-02" db="EMBL/GenBank/DDBJ databases">
        <title>Genome sequencing of the rare red list fungi Bondarzewia mesenterica.</title>
        <authorList>
            <person name="Buettner E."/>
            <person name="Kellner H."/>
        </authorList>
    </citation>
    <scope>NUCLEOTIDE SEQUENCE [LARGE SCALE GENOMIC DNA]</scope>
    <source>
        <strain evidence="1 2">DSM 108281</strain>
    </source>
</reference>
<evidence type="ECO:0000313" key="1">
    <source>
        <dbReference type="EMBL" id="THH06474.1"/>
    </source>
</evidence>
<dbReference type="EMBL" id="SGPL01000874">
    <property type="protein sequence ID" value="THH06474.1"/>
    <property type="molecule type" value="Genomic_DNA"/>
</dbReference>
<gene>
    <name evidence="1" type="ORF">EW146_g9598</name>
</gene>
<dbReference type="AlphaFoldDB" id="A0A4S4L533"/>
<evidence type="ECO:0000313" key="2">
    <source>
        <dbReference type="Proteomes" id="UP000310158"/>
    </source>
</evidence>
<keyword evidence="2" id="KW-1185">Reference proteome</keyword>
<organism evidence="1 2">
    <name type="scientific">Bondarzewia mesenterica</name>
    <dbReference type="NCBI Taxonomy" id="1095465"/>
    <lineage>
        <taxon>Eukaryota</taxon>
        <taxon>Fungi</taxon>
        <taxon>Dikarya</taxon>
        <taxon>Basidiomycota</taxon>
        <taxon>Agaricomycotina</taxon>
        <taxon>Agaricomycetes</taxon>
        <taxon>Russulales</taxon>
        <taxon>Bondarzewiaceae</taxon>
        <taxon>Bondarzewia</taxon>
    </lineage>
</organism>
<name>A0A4S4L533_9AGAM</name>
<protein>
    <submittedName>
        <fullName evidence="1">Uncharacterized protein</fullName>
    </submittedName>
</protein>
<dbReference type="Proteomes" id="UP000310158">
    <property type="component" value="Unassembled WGS sequence"/>
</dbReference>